<accession>A0ABS7BPQ5</accession>
<gene>
    <name evidence="2" type="ORF">KZ820_12550</name>
</gene>
<comment type="caution">
    <text evidence="2">The sequence shown here is derived from an EMBL/GenBank/DDBJ whole genome shotgun (WGS) entry which is preliminary data.</text>
</comment>
<dbReference type="EMBL" id="JAHXZN010000004">
    <property type="protein sequence ID" value="MBW6531566.1"/>
    <property type="molecule type" value="Genomic_DNA"/>
</dbReference>
<dbReference type="Proteomes" id="UP000759103">
    <property type="component" value="Unassembled WGS sequence"/>
</dbReference>
<evidence type="ECO:0000313" key="3">
    <source>
        <dbReference type="Proteomes" id="UP000759103"/>
    </source>
</evidence>
<evidence type="ECO:0000313" key="2">
    <source>
        <dbReference type="EMBL" id="MBW6531566.1"/>
    </source>
</evidence>
<organism evidence="2 3">
    <name type="scientific">Sphingomonas citri</name>
    <dbReference type="NCBI Taxonomy" id="2862499"/>
    <lineage>
        <taxon>Bacteria</taxon>
        <taxon>Pseudomonadati</taxon>
        <taxon>Pseudomonadota</taxon>
        <taxon>Alphaproteobacteria</taxon>
        <taxon>Sphingomonadales</taxon>
        <taxon>Sphingomonadaceae</taxon>
        <taxon>Sphingomonas</taxon>
    </lineage>
</organism>
<keyword evidence="1" id="KW-0472">Membrane</keyword>
<evidence type="ECO:0000256" key="1">
    <source>
        <dbReference type="SAM" id="Phobius"/>
    </source>
</evidence>
<keyword evidence="1" id="KW-0812">Transmembrane</keyword>
<keyword evidence="3" id="KW-1185">Reference proteome</keyword>
<protein>
    <submittedName>
        <fullName evidence="2">Uncharacterized protein</fullName>
    </submittedName>
</protein>
<feature type="transmembrane region" description="Helical" evidence="1">
    <location>
        <begin position="12"/>
        <end position="31"/>
    </location>
</feature>
<proteinExistence type="predicted"/>
<name>A0ABS7BPQ5_9SPHN</name>
<keyword evidence="1" id="KW-1133">Transmembrane helix</keyword>
<sequence length="59" mass="6581">MTDPKLPSRRALRFLAILAAFVALVWIIVFVGENIAHYRSLAKQQRAGEPGGVPRRPQP</sequence>
<reference evidence="2 3" key="1">
    <citation type="submission" date="2021-07" db="EMBL/GenBank/DDBJ databases">
        <title>Sphingomonas sp.</title>
        <authorList>
            <person name="Feng G."/>
            <person name="Li J."/>
            <person name="Pan M."/>
        </authorList>
    </citation>
    <scope>NUCLEOTIDE SEQUENCE [LARGE SCALE GENOMIC DNA]</scope>
    <source>
        <strain evidence="2 3">RRHST34</strain>
    </source>
</reference>
<dbReference type="RefSeq" id="WP_219748969.1">
    <property type="nucleotide sequence ID" value="NZ_JAHXZN010000004.1"/>
</dbReference>